<proteinExistence type="predicted"/>
<name>A0A0H1B6P7_9EURO</name>
<accession>A0A0H1B6P7</accession>
<feature type="region of interest" description="Disordered" evidence="1">
    <location>
        <begin position="14"/>
        <end position="100"/>
    </location>
</feature>
<organism evidence="2 3">
    <name type="scientific">Blastomyces silverae</name>
    <dbReference type="NCBI Taxonomy" id="2060906"/>
    <lineage>
        <taxon>Eukaryota</taxon>
        <taxon>Fungi</taxon>
        <taxon>Dikarya</taxon>
        <taxon>Ascomycota</taxon>
        <taxon>Pezizomycotina</taxon>
        <taxon>Eurotiomycetes</taxon>
        <taxon>Eurotiomycetidae</taxon>
        <taxon>Onygenales</taxon>
        <taxon>Ajellomycetaceae</taxon>
        <taxon>Blastomyces</taxon>
    </lineage>
</organism>
<dbReference type="AlphaFoldDB" id="A0A0H1B6P7"/>
<feature type="compositionally biased region" description="Acidic residues" evidence="1">
    <location>
        <begin position="73"/>
        <end position="82"/>
    </location>
</feature>
<evidence type="ECO:0000313" key="2">
    <source>
        <dbReference type="EMBL" id="KLJ07114.1"/>
    </source>
</evidence>
<keyword evidence="3" id="KW-1185">Reference proteome</keyword>
<evidence type="ECO:0000256" key="1">
    <source>
        <dbReference type="SAM" id="MobiDB-lite"/>
    </source>
</evidence>
<dbReference type="EMBL" id="LDEV01002908">
    <property type="protein sequence ID" value="KLJ07114.1"/>
    <property type="molecule type" value="Genomic_DNA"/>
</dbReference>
<dbReference type="STRING" id="2060906.A0A0H1B6P7"/>
<protein>
    <submittedName>
        <fullName evidence="2">Uncharacterized protein</fullName>
    </submittedName>
</protein>
<comment type="caution">
    <text evidence="2">The sequence shown here is derived from an EMBL/GenBank/DDBJ whole genome shotgun (WGS) entry which is preliminary data.</text>
</comment>
<sequence length="100" mass="10413">KGRTLVLRSGVGIGGKGKGRAVASGSGGSGWRQFPAGFAEDVVDDWEEEVEKEEREEREKGHPDVTENGAVEGEGEGEDASEGAEVVEIANENESANGIA</sequence>
<feature type="non-terminal residue" evidence="2">
    <location>
        <position position="1"/>
    </location>
</feature>
<reference evidence="3" key="1">
    <citation type="journal article" date="2015" name="PLoS Genet.">
        <title>The dynamic genome and transcriptome of the human fungal pathogen Blastomyces and close relative Emmonsia.</title>
        <authorList>
            <person name="Munoz J.F."/>
            <person name="Gauthier G.M."/>
            <person name="Desjardins C.A."/>
            <person name="Gallo J.E."/>
            <person name="Holder J."/>
            <person name="Sullivan T.D."/>
            <person name="Marty A.J."/>
            <person name="Carmen J.C."/>
            <person name="Chen Z."/>
            <person name="Ding L."/>
            <person name="Gujja S."/>
            <person name="Magrini V."/>
            <person name="Misas E."/>
            <person name="Mitreva M."/>
            <person name="Priest M."/>
            <person name="Saif S."/>
            <person name="Whiston E.A."/>
            <person name="Young S."/>
            <person name="Zeng Q."/>
            <person name="Goldman W.E."/>
            <person name="Mardis E.R."/>
            <person name="Taylor J.W."/>
            <person name="McEwen J.G."/>
            <person name="Clay O.K."/>
            <person name="Klein B.S."/>
            <person name="Cuomo C.A."/>
        </authorList>
    </citation>
    <scope>NUCLEOTIDE SEQUENCE [LARGE SCALE GENOMIC DNA]</scope>
    <source>
        <strain evidence="3">UAMH 139</strain>
    </source>
</reference>
<feature type="compositionally biased region" description="Acidic residues" evidence="1">
    <location>
        <begin position="41"/>
        <end position="51"/>
    </location>
</feature>
<evidence type="ECO:0000313" key="3">
    <source>
        <dbReference type="Proteomes" id="UP000053573"/>
    </source>
</evidence>
<feature type="compositionally biased region" description="Basic and acidic residues" evidence="1">
    <location>
        <begin position="52"/>
        <end position="65"/>
    </location>
</feature>
<gene>
    <name evidence="2" type="ORF">EMPG_17395</name>
</gene>
<dbReference type="Proteomes" id="UP000053573">
    <property type="component" value="Unassembled WGS sequence"/>
</dbReference>